<accession>A0A9P8IF43</accession>
<sequence>MVAKASDLPKAPPPHQLFKSDQRYFLNMAEISAAEISEYETTGFVVLRKRVDPILVQKARDAITGRVQDARKNGTEDRLFVTVYEGGDWPPECKTLYDAVEKSVPPASFSPKGSKLRIGSLVGVYQPNDVEGRGPPKTFFYKVGLYERDLQSTINMPEYYERSHIDGPLKSAGDKLKIEEGDILVWQGRTGMKNVNKEGAAFMLISYSWD</sequence>
<evidence type="ECO:0000313" key="2">
    <source>
        <dbReference type="Proteomes" id="UP000698800"/>
    </source>
</evidence>
<evidence type="ECO:0000313" key="1">
    <source>
        <dbReference type="EMBL" id="KAH0545331.1"/>
    </source>
</evidence>
<name>A0A9P8IF43_9PEZI</name>
<keyword evidence="2" id="KW-1185">Reference proteome</keyword>
<dbReference type="EMBL" id="JAGHQL010000007">
    <property type="protein sequence ID" value="KAH0545331.1"/>
    <property type="molecule type" value="Genomic_DNA"/>
</dbReference>
<gene>
    <name evidence="1" type="ORF">FGG08_000630</name>
</gene>
<dbReference type="Proteomes" id="UP000698800">
    <property type="component" value="Unassembled WGS sequence"/>
</dbReference>
<dbReference type="OrthoDB" id="5466019at2759"/>
<protein>
    <submittedName>
        <fullName evidence="1">Uncharacterized protein</fullName>
    </submittedName>
</protein>
<reference evidence="1" key="1">
    <citation type="submission" date="2021-03" db="EMBL/GenBank/DDBJ databases">
        <title>Comparative genomics and phylogenomic investigation of the class Geoglossomycetes provide insights into ecological specialization and systematics.</title>
        <authorList>
            <person name="Melie T."/>
            <person name="Pirro S."/>
            <person name="Miller A.N."/>
            <person name="Quandt A."/>
        </authorList>
    </citation>
    <scope>NUCLEOTIDE SEQUENCE</scope>
    <source>
        <strain evidence="1">GBOQ0MN5Z8</strain>
    </source>
</reference>
<proteinExistence type="predicted"/>
<organism evidence="1 2">
    <name type="scientific">Glutinoglossum americanum</name>
    <dbReference type="NCBI Taxonomy" id="1670608"/>
    <lineage>
        <taxon>Eukaryota</taxon>
        <taxon>Fungi</taxon>
        <taxon>Dikarya</taxon>
        <taxon>Ascomycota</taxon>
        <taxon>Pezizomycotina</taxon>
        <taxon>Geoglossomycetes</taxon>
        <taxon>Geoglossales</taxon>
        <taxon>Geoglossaceae</taxon>
        <taxon>Glutinoglossum</taxon>
    </lineage>
</organism>
<dbReference type="AlphaFoldDB" id="A0A9P8IF43"/>
<comment type="caution">
    <text evidence="1">The sequence shown here is derived from an EMBL/GenBank/DDBJ whole genome shotgun (WGS) entry which is preliminary data.</text>
</comment>